<protein>
    <submittedName>
        <fullName evidence="2">Protein CBG25910</fullName>
    </submittedName>
</protein>
<reference evidence="2 3" key="1">
    <citation type="journal article" date="2003" name="PLoS Biol.">
        <title>The genome sequence of Caenorhabditis briggsae: a platform for comparative genomics.</title>
        <authorList>
            <person name="Stein L.D."/>
            <person name="Bao Z."/>
            <person name="Blasiar D."/>
            <person name="Blumenthal T."/>
            <person name="Brent M.R."/>
            <person name="Chen N."/>
            <person name="Chinwalla A."/>
            <person name="Clarke L."/>
            <person name="Clee C."/>
            <person name="Coghlan A."/>
            <person name="Coulson A."/>
            <person name="D'Eustachio P."/>
            <person name="Fitch D.H."/>
            <person name="Fulton L.A."/>
            <person name="Fulton R.E."/>
            <person name="Griffiths-Jones S."/>
            <person name="Harris T.W."/>
            <person name="Hillier L.W."/>
            <person name="Kamath R."/>
            <person name="Kuwabara P.E."/>
            <person name="Mardis E.R."/>
            <person name="Marra M.A."/>
            <person name="Miner T.L."/>
            <person name="Minx P."/>
            <person name="Mullikin J.C."/>
            <person name="Plumb R.W."/>
            <person name="Rogers J."/>
            <person name="Schein J.E."/>
            <person name="Sohrmann M."/>
            <person name="Spieth J."/>
            <person name="Stajich J.E."/>
            <person name="Wei C."/>
            <person name="Willey D."/>
            <person name="Wilson R.K."/>
            <person name="Durbin R."/>
            <person name="Waterston R.H."/>
        </authorList>
    </citation>
    <scope>NUCLEOTIDE SEQUENCE [LARGE SCALE GENOMIC DNA]</scope>
    <source>
        <strain evidence="2 3">AF16</strain>
    </source>
</reference>
<gene>
    <name evidence="2" type="ORF">CBG25910</name>
    <name evidence="2" type="ORF">CBG_25910</name>
</gene>
<dbReference type="Proteomes" id="UP000008549">
    <property type="component" value="Unassembled WGS sequence"/>
</dbReference>
<dbReference type="CTD" id="68917392"/>
<evidence type="ECO:0000256" key="1">
    <source>
        <dbReference type="SAM" id="MobiDB-lite"/>
    </source>
</evidence>
<sequence length="22" mass="2501">MGQDNEYEIKMAQKPTSRTATT</sequence>
<dbReference type="InParanoid" id="B6IHM0"/>
<dbReference type="EMBL" id="HE601459">
    <property type="protein sequence ID" value="CAR99421.1"/>
    <property type="molecule type" value="Genomic_DNA"/>
</dbReference>
<keyword evidence="3" id="KW-1185">Reference proteome</keyword>
<feature type="region of interest" description="Disordered" evidence="1">
    <location>
        <begin position="1"/>
        <end position="22"/>
    </location>
</feature>
<dbReference type="AlphaFoldDB" id="B6IHM0"/>
<dbReference type="KEGG" id="cbr:CBG_25910"/>
<reference evidence="2 3" key="2">
    <citation type="journal article" date="2011" name="PLoS Genet.">
        <title>Caenorhabditis briggsae recombinant inbred line genotypes reveal inter-strain incompatibility and the evolution of recombination.</title>
        <authorList>
            <person name="Ross J.A."/>
            <person name="Koboldt D.C."/>
            <person name="Staisch J.E."/>
            <person name="Chamberlin H.M."/>
            <person name="Gupta B.P."/>
            <person name="Miller R.D."/>
            <person name="Baird S.E."/>
            <person name="Haag E.S."/>
        </authorList>
    </citation>
    <scope>NUCLEOTIDE SEQUENCE [LARGE SCALE GENOMIC DNA]</scope>
    <source>
        <strain evidence="2 3">AF16</strain>
    </source>
</reference>
<evidence type="ECO:0000313" key="3">
    <source>
        <dbReference type="Proteomes" id="UP000008549"/>
    </source>
</evidence>
<organism evidence="2 3">
    <name type="scientific">Caenorhabditis briggsae</name>
    <dbReference type="NCBI Taxonomy" id="6238"/>
    <lineage>
        <taxon>Eukaryota</taxon>
        <taxon>Metazoa</taxon>
        <taxon>Ecdysozoa</taxon>
        <taxon>Nematoda</taxon>
        <taxon>Chromadorea</taxon>
        <taxon>Rhabditida</taxon>
        <taxon>Rhabditina</taxon>
        <taxon>Rhabditomorpha</taxon>
        <taxon>Rhabditoidea</taxon>
        <taxon>Rhabditidae</taxon>
        <taxon>Peloderinae</taxon>
        <taxon>Caenorhabditis</taxon>
    </lineage>
</organism>
<name>B6IHM0_CAEBR</name>
<evidence type="ECO:0000313" key="2">
    <source>
        <dbReference type="EMBL" id="CAR99421.1"/>
    </source>
</evidence>
<dbReference type="HOGENOM" id="CLU_3425186_0_0_1"/>
<dbReference type="GeneID" id="68917392"/>
<dbReference type="RefSeq" id="XP_045098984.1">
    <property type="nucleotide sequence ID" value="XM_045244266.1"/>
</dbReference>
<accession>B6IHM0</accession>
<proteinExistence type="predicted"/>